<proteinExistence type="predicted"/>
<protein>
    <submittedName>
        <fullName evidence="2">Uncharacterized protein</fullName>
    </submittedName>
</protein>
<organism evidence="2">
    <name type="scientific">Rhizophora mucronata</name>
    <name type="common">Asiatic mangrove</name>
    <dbReference type="NCBI Taxonomy" id="61149"/>
    <lineage>
        <taxon>Eukaryota</taxon>
        <taxon>Viridiplantae</taxon>
        <taxon>Streptophyta</taxon>
        <taxon>Embryophyta</taxon>
        <taxon>Tracheophyta</taxon>
        <taxon>Spermatophyta</taxon>
        <taxon>Magnoliopsida</taxon>
        <taxon>eudicotyledons</taxon>
        <taxon>Gunneridae</taxon>
        <taxon>Pentapetalae</taxon>
        <taxon>rosids</taxon>
        <taxon>fabids</taxon>
        <taxon>Malpighiales</taxon>
        <taxon>Rhizophoraceae</taxon>
        <taxon>Rhizophora</taxon>
    </lineage>
</organism>
<dbReference type="EMBL" id="GGEC01082741">
    <property type="protein sequence ID" value="MBX63225.1"/>
    <property type="molecule type" value="Transcribed_RNA"/>
</dbReference>
<evidence type="ECO:0000256" key="1">
    <source>
        <dbReference type="SAM" id="Phobius"/>
    </source>
</evidence>
<sequence>MFRHAITKWLPFTFDYGCILMCLVVIILLDMNSCDPEELLSQSMAQCKLGPSLSKCDWMLYHVRAVYWVYFLPILSRNLSVNPVNHLSILRILYMQIWLI</sequence>
<keyword evidence="1" id="KW-0472">Membrane</keyword>
<evidence type="ECO:0000313" key="2">
    <source>
        <dbReference type="EMBL" id="MBX63225.1"/>
    </source>
</evidence>
<keyword evidence="1" id="KW-1133">Transmembrane helix</keyword>
<feature type="transmembrane region" description="Helical" evidence="1">
    <location>
        <begin position="58"/>
        <end position="75"/>
    </location>
</feature>
<dbReference type="AlphaFoldDB" id="A0A2P2Q8B5"/>
<name>A0A2P2Q8B5_RHIMU</name>
<accession>A0A2P2Q8B5</accession>
<feature type="transmembrane region" description="Helical" evidence="1">
    <location>
        <begin position="12"/>
        <end position="29"/>
    </location>
</feature>
<reference evidence="2" key="1">
    <citation type="submission" date="2018-02" db="EMBL/GenBank/DDBJ databases">
        <title>Rhizophora mucronata_Transcriptome.</title>
        <authorList>
            <person name="Meera S.P."/>
            <person name="Sreeshan A."/>
            <person name="Augustine A."/>
        </authorList>
    </citation>
    <scope>NUCLEOTIDE SEQUENCE</scope>
    <source>
        <tissue evidence="2">Leaf</tissue>
    </source>
</reference>
<keyword evidence="1" id="KW-0812">Transmembrane</keyword>